<dbReference type="Gene3D" id="3.20.80.10">
    <property type="entry name" value="Regulatory factor, effector binding domain"/>
    <property type="match status" value="1"/>
</dbReference>
<keyword evidence="6" id="KW-1185">Reference proteome</keyword>
<dbReference type="EMBL" id="PJNW01000006">
    <property type="protein sequence ID" value="PKR89248.1"/>
    <property type="molecule type" value="Genomic_DNA"/>
</dbReference>
<dbReference type="InterPro" id="IPR009057">
    <property type="entry name" value="Homeodomain-like_sf"/>
</dbReference>
<dbReference type="Pfam" id="PF12833">
    <property type="entry name" value="HTH_18"/>
    <property type="match status" value="1"/>
</dbReference>
<dbReference type="Proteomes" id="UP000233491">
    <property type="component" value="Unassembled WGS sequence"/>
</dbReference>
<dbReference type="InterPro" id="IPR018062">
    <property type="entry name" value="HTH_AraC-typ_CS"/>
</dbReference>
<sequence length="287" mass="31061">MLLFAGRPLHAAGMRANRQIIEEVMRWAEERLADDLGVPAMAERAGYAEAHFSRLFSAVAGESPACWLTGRRVARAAERLRSSKVHVFDIALDCGFADATTFARAFRRRTGLSPSAYRRAAGVGGQRPAAPVRDMGTVASPAFRLCGLTVEVAADPAAPAALWQAARRHLAEAGQRIDPKDLRQVAFWRGDPQVRYTCAVGFVCRDGEGLPLPFALLSVPAALCRRFVIERPGETLAAAYQTIYGDLLPAAGDRLAADFVIERPRPDGGEGIEIWVPIVGMIEPGQL</sequence>
<evidence type="ECO:0000256" key="2">
    <source>
        <dbReference type="ARBA" id="ARBA00023125"/>
    </source>
</evidence>
<evidence type="ECO:0000256" key="1">
    <source>
        <dbReference type="ARBA" id="ARBA00023015"/>
    </source>
</evidence>
<evidence type="ECO:0000313" key="6">
    <source>
        <dbReference type="Proteomes" id="UP000233491"/>
    </source>
</evidence>
<dbReference type="InterPro" id="IPR018060">
    <property type="entry name" value="HTH_AraC"/>
</dbReference>
<dbReference type="SMART" id="SM00871">
    <property type="entry name" value="AraC_E_bind"/>
    <property type="match status" value="1"/>
</dbReference>
<dbReference type="InterPro" id="IPR020449">
    <property type="entry name" value="Tscrpt_reg_AraC-type_HTH"/>
</dbReference>
<dbReference type="PROSITE" id="PS01124">
    <property type="entry name" value="HTH_ARAC_FAMILY_2"/>
    <property type="match status" value="1"/>
</dbReference>
<dbReference type="InterPro" id="IPR029442">
    <property type="entry name" value="GyrI-like"/>
</dbReference>
<name>A0A2N3LXC9_9HYPH</name>
<dbReference type="PROSITE" id="PS00041">
    <property type="entry name" value="HTH_ARAC_FAMILY_1"/>
    <property type="match status" value="1"/>
</dbReference>
<gene>
    <name evidence="5" type="ORF">CXZ10_10015</name>
</gene>
<dbReference type="InterPro" id="IPR010499">
    <property type="entry name" value="AraC_E-bd"/>
</dbReference>
<dbReference type="PANTHER" id="PTHR47504:SF5">
    <property type="entry name" value="RIGHT ORIGIN-BINDING PROTEIN"/>
    <property type="match status" value="1"/>
</dbReference>
<protein>
    <recommendedName>
        <fullName evidence="4">HTH araC/xylS-type domain-containing protein</fullName>
    </recommendedName>
</protein>
<dbReference type="PRINTS" id="PR00032">
    <property type="entry name" value="HTHARAC"/>
</dbReference>
<dbReference type="SUPFAM" id="SSF46689">
    <property type="entry name" value="Homeodomain-like"/>
    <property type="match status" value="2"/>
</dbReference>
<organism evidence="5 6">
    <name type="scientific">Pleomorphomonas diazotrophica</name>
    <dbReference type="NCBI Taxonomy" id="1166257"/>
    <lineage>
        <taxon>Bacteria</taxon>
        <taxon>Pseudomonadati</taxon>
        <taxon>Pseudomonadota</taxon>
        <taxon>Alphaproteobacteria</taxon>
        <taxon>Hyphomicrobiales</taxon>
        <taxon>Pleomorphomonadaceae</taxon>
        <taxon>Pleomorphomonas</taxon>
    </lineage>
</organism>
<accession>A0A2N3LXC9</accession>
<dbReference type="PANTHER" id="PTHR47504">
    <property type="entry name" value="RIGHT ORIGIN-BINDING PROTEIN"/>
    <property type="match status" value="1"/>
</dbReference>
<dbReference type="OrthoDB" id="8890080at2"/>
<dbReference type="AlphaFoldDB" id="A0A2N3LXC9"/>
<dbReference type="InterPro" id="IPR050959">
    <property type="entry name" value="MarA-like"/>
</dbReference>
<dbReference type="SMART" id="SM00342">
    <property type="entry name" value="HTH_ARAC"/>
    <property type="match status" value="1"/>
</dbReference>
<dbReference type="Pfam" id="PF06445">
    <property type="entry name" value="GyrI-like"/>
    <property type="match status" value="1"/>
</dbReference>
<keyword evidence="2" id="KW-0238">DNA-binding</keyword>
<evidence type="ECO:0000256" key="3">
    <source>
        <dbReference type="ARBA" id="ARBA00023163"/>
    </source>
</evidence>
<reference evidence="5 6" key="1">
    <citation type="submission" date="2017-12" db="EMBL/GenBank/DDBJ databases">
        <title>Anaerobic carbon monoxide metabolism by Pleomorphomonas carboxyditropha sp. nov., a new mesophilic hydrogenogenic carboxidotroph.</title>
        <authorList>
            <person name="Esquivel-Elizondo S."/>
            <person name="Krajmalnik-Brown R."/>
        </authorList>
    </citation>
    <scope>NUCLEOTIDE SEQUENCE [LARGE SCALE GENOMIC DNA]</scope>
    <source>
        <strain evidence="5 6">R5-392</strain>
    </source>
</reference>
<keyword evidence="1" id="KW-0805">Transcription regulation</keyword>
<dbReference type="GO" id="GO:0003700">
    <property type="term" value="F:DNA-binding transcription factor activity"/>
    <property type="evidence" value="ECO:0007669"/>
    <property type="project" value="InterPro"/>
</dbReference>
<dbReference type="InterPro" id="IPR011256">
    <property type="entry name" value="Reg_factor_effector_dom_sf"/>
</dbReference>
<proteinExistence type="predicted"/>
<dbReference type="Gene3D" id="1.10.10.60">
    <property type="entry name" value="Homeodomain-like"/>
    <property type="match status" value="2"/>
</dbReference>
<dbReference type="SUPFAM" id="SSF55136">
    <property type="entry name" value="Probable bacterial effector-binding domain"/>
    <property type="match status" value="1"/>
</dbReference>
<evidence type="ECO:0000313" key="5">
    <source>
        <dbReference type="EMBL" id="PKR89248.1"/>
    </source>
</evidence>
<dbReference type="GO" id="GO:0043565">
    <property type="term" value="F:sequence-specific DNA binding"/>
    <property type="evidence" value="ECO:0007669"/>
    <property type="project" value="InterPro"/>
</dbReference>
<keyword evidence="3" id="KW-0804">Transcription</keyword>
<evidence type="ECO:0000259" key="4">
    <source>
        <dbReference type="PROSITE" id="PS01124"/>
    </source>
</evidence>
<comment type="caution">
    <text evidence="5">The sequence shown here is derived from an EMBL/GenBank/DDBJ whole genome shotgun (WGS) entry which is preliminary data.</text>
</comment>
<feature type="domain" description="HTH araC/xylS-type" evidence="4">
    <location>
        <begin position="22"/>
        <end position="120"/>
    </location>
</feature>